<evidence type="ECO:0000256" key="6">
    <source>
        <dbReference type="PIRSR" id="PIRSR602081-1"/>
    </source>
</evidence>
<evidence type="ECO:0000256" key="1">
    <source>
        <dbReference type="ARBA" id="ARBA00001932"/>
    </source>
</evidence>
<dbReference type="InterPro" id="IPR036155">
    <property type="entry name" value="Crypto/Photolyase_N_sf"/>
</dbReference>
<dbReference type="Gene3D" id="3.40.50.620">
    <property type="entry name" value="HUPs"/>
    <property type="match status" value="1"/>
</dbReference>
<dbReference type="Gene3D" id="1.25.40.80">
    <property type="match status" value="1"/>
</dbReference>
<dbReference type="Pfam" id="PF03441">
    <property type="entry name" value="FAD_binding_7"/>
    <property type="match status" value="1"/>
</dbReference>
<dbReference type="InterPro" id="IPR005101">
    <property type="entry name" value="Cryptochr/Photolyase_FAD-bd"/>
</dbReference>
<dbReference type="InterPro" id="IPR036134">
    <property type="entry name" value="Crypto/Photolyase_FAD-like_sf"/>
</dbReference>
<dbReference type="PANTHER" id="PTHR11455">
    <property type="entry name" value="CRYPTOCHROME"/>
    <property type="match status" value="1"/>
</dbReference>
<accession>A0AAP2C8R6</accession>
<dbReference type="InterPro" id="IPR018394">
    <property type="entry name" value="DNA_photolyase_1_CS_C"/>
</dbReference>
<dbReference type="PROSITE" id="PS00394">
    <property type="entry name" value="DNA_PHOTOLYASES_1_1"/>
    <property type="match status" value="1"/>
</dbReference>
<dbReference type="GO" id="GO:0006950">
    <property type="term" value="P:response to stress"/>
    <property type="evidence" value="ECO:0007669"/>
    <property type="project" value="UniProtKB-ARBA"/>
</dbReference>
<comment type="cofactor">
    <cofactor evidence="1">
        <name>(6R)-5,10-methylene-5,6,7,8-tetrahydrofolate</name>
        <dbReference type="ChEBI" id="CHEBI:15636"/>
    </cofactor>
</comment>
<dbReference type="EMBL" id="JAGQFT020000001">
    <property type="protein sequence ID" value="MBS7455945.1"/>
    <property type="molecule type" value="Genomic_DNA"/>
</dbReference>
<dbReference type="InterPro" id="IPR002081">
    <property type="entry name" value="Cryptochrome/DNA_photolyase_1"/>
</dbReference>
<dbReference type="GO" id="GO:0006139">
    <property type="term" value="P:nucleobase-containing compound metabolic process"/>
    <property type="evidence" value="ECO:0007669"/>
    <property type="project" value="UniProtKB-ARBA"/>
</dbReference>
<feature type="site" description="Electron transfer via tryptophanyl radical" evidence="7">
    <location>
        <position position="389"/>
    </location>
</feature>
<dbReference type="PANTHER" id="PTHR11455:SF9">
    <property type="entry name" value="CRYPTOCHROME CIRCADIAN CLOCK 5 ISOFORM X1"/>
    <property type="match status" value="1"/>
</dbReference>
<keyword evidence="11" id="KW-1185">Reference proteome</keyword>
<dbReference type="GO" id="GO:0003904">
    <property type="term" value="F:deoxyribodipyrimidine photo-lyase activity"/>
    <property type="evidence" value="ECO:0007669"/>
    <property type="project" value="TreeGrafter"/>
</dbReference>
<feature type="binding site" evidence="6">
    <location>
        <begin position="379"/>
        <end position="381"/>
    </location>
    <ligand>
        <name>FAD</name>
        <dbReference type="ChEBI" id="CHEBI:57692"/>
    </ligand>
</feature>
<proteinExistence type="inferred from homology"/>
<feature type="binding site" evidence="6">
    <location>
        <begin position="241"/>
        <end position="245"/>
    </location>
    <ligand>
        <name>FAD</name>
        <dbReference type="ChEBI" id="CHEBI:57692"/>
    </ligand>
</feature>
<comment type="similarity">
    <text evidence="2">Belongs to the DNA photolyase class-1 family.</text>
</comment>
<comment type="similarity">
    <text evidence="8">Belongs to the DNA photolyase family.</text>
</comment>
<dbReference type="PRINTS" id="PR00147">
    <property type="entry name" value="DNAPHOTLYASE"/>
</dbReference>
<evidence type="ECO:0000256" key="3">
    <source>
        <dbReference type="ARBA" id="ARBA00022630"/>
    </source>
</evidence>
<dbReference type="AlphaFoldDB" id="A0AAP2C8R6"/>
<feature type="binding site" evidence="6">
    <location>
        <position position="278"/>
    </location>
    <ligand>
        <name>FAD</name>
        <dbReference type="ChEBI" id="CHEBI:57692"/>
    </ligand>
</feature>
<dbReference type="RefSeq" id="WP_213173375.1">
    <property type="nucleotide sequence ID" value="NZ_JAGQFT020000001.1"/>
</dbReference>
<dbReference type="Pfam" id="PF00875">
    <property type="entry name" value="DNA_photolyase"/>
    <property type="match status" value="1"/>
</dbReference>
<dbReference type="Gene3D" id="1.10.579.10">
    <property type="entry name" value="DNA Cyclobutane Dipyrimidine Photolyase, subunit A, domain 3"/>
    <property type="match status" value="1"/>
</dbReference>
<feature type="site" description="Electron transfer via tryptophanyl radical" evidence="7">
    <location>
        <position position="366"/>
    </location>
</feature>
<gene>
    <name evidence="10" type="ORF">KB893_002205</name>
</gene>
<name>A0AAP2C8R6_9GAMM</name>
<feature type="binding site" evidence="6">
    <location>
        <position position="229"/>
    </location>
    <ligand>
        <name>FAD</name>
        <dbReference type="ChEBI" id="CHEBI:57692"/>
    </ligand>
</feature>
<evidence type="ECO:0000256" key="2">
    <source>
        <dbReference type="ARBA" id="ARBA00005862"/>
    </source>
</evidence>
<comment type="cofactor">
    <cofactor evidence="6">
        <name>FAD</name>
        <dbReference type="ChEBI" id="CHEBI:57692"/>
    </cofactor>
    <text evidence="6">Binds 1 FAD per subunit.</text>
</comment>
<dbReference type="GO" id="GO:0071949">
    <property type="term" value="F:FAD binding"/>
    <property type="evidence" value="ECO:0007669"/>
    <property type="project" value="TreeGrafter"/>
</dbReference>
<dbReference type="GO" id="GO:0009416">
    <property type="term" value="P:response to light stimulus"/>
    <property type="evidence" value="ECO:0007669"/>
    <property type="project" value="TreeGrafter"/>
</dbReference>
<protein>
    <submittedName>
        <fullName evidence="10">Deoxyribodipyrimidine photo-lyase</fullName>
    </submittedName>
</protein>
<dbReference type="SUPFAM" id="SSF48173">
    <property type="entry name" value="Cryptochrome/photolyase FAD-binding domain"/>
    <property type="match status" value="1"/>
</dbReference>
<sequence>MTDTRPVALVWLRNALRVDDNPVLQAALDGGFRPVPVYVHAPGDAGRWPMGAAQRAWLHRSLAALDARLRGLGSGLVLRSGRAQAVIERLVAESGAVAVYGDRRVEPAWRALDQRLDAALARSGVRLEMRQAALLFEPDAESVRTGQGTPYRVFTPFWKTLRRQWPQDRPLPAPTSLPPLPALATGTLADLDLAPRTAWDTGFWEHWEPGGAGAHELLDAFVEGAAGAYDAQRDLPDRIGTSRMSPHLHLGEISPRQILARLADARWNARQKAGIEAYERELAWREFSHHLLWHFPHMQEEDFNPRFARFAWAEPAPQVLEAWRHGRTGIPIVDAGMRELWACGWMHNRVRLIVGSVLTKNLRQHWLAGARWFWDTLVDADLANNSQNWQWIGGTGADAAPYFRIFNPVTQSERFDPHGRYIRQWMPELAALPGKAIHAPWTQPALLARYAPAYPKTPVVDLAESREAALDAFRALR</sequence>
<keyword evidence="4 6" id="KW-0274">FAD</keyword>
<evidence type="ECO:0000256" key="4">
    <source>
        <dbReference type="ARBA" id="ARBA00022827"/>
    </source>
</evidence>
<evidence type="ECO:0000256" key="5">
    <source>
        <dbReference type="ARBA" id="ARBA00022991"/>
    </source>
</evidence>
<feature type="domain" description="Photolyase/cryptochrome alpha/beta" evidence="9">
    <location>
        <begin position="6"/>
        <end position="135"/>
    </location>
</feature>
<keyword evidence="3 6" id="KW-0285">Flavoprotein</keyword>
<dbReference type="PROSITE" id="PS51645">
    <property type="entry name" value="PHR_CRY_ALPHA_BETA"/>
    <property type="match status" value="1"/>
</dbReference>
<evidence type="ECO:0000313" key="10">
    <source>
        <dbReference type="EMBL" id="MBS7455945.1"/>
    </source>
</evidence>
<reference evidence="10 11" key="1">
    <citation type="journal article" date="2021" name="Microbiol. Resour. Announc.">
        <title>Draft Genome Sequence of Coralloluteibacterium stylophorae LMG 29479T.</title>
        <authorList>
            <person name="Karlyshev A.V."/>
            <person name="Kudryashova E.B."/>
            <person name="Ariskina E.V."/>
            <person name="Conroy A.P."/>
            <person name="Abidueva E.Y."/>
        </authorList>
    </citation>
    <scope>NUCLEOTIDE SEQUENCE [LARGE SCALE GENOMIC DNA]</scope>
    <source>
        <strain evidence="10 11">LMG 29479</strain>
    </source>
</reference>
<dbReference type="Proteomes" id="UP000675747">
    <property type="component" value="Unassembled WGS sequence"/>
</dbReference>
<dbReference type="InterPro" id="IPR006050">
    <property type="entry name" value="DNA_photolyase_N"/>
</dbReference>
<organism evidence="10 11">
    <name type="scientific">Coralloluteibacterium stylophorae</name>
    <dbReference type="NCBI Taxonomy" id="1776034"/>
    <lineage>
        <taxon>Bacteria</taxon>
        <taxon>Pseudomonadati</taxon>
        <taxon>Pseudomonadota</taxon>
        <taxon>Gammaproteobacteria</taxon>
        <taxon>Lysobacterales</taxon>
        <taxon>Lysobacteraceae</taxon>
        <taxon>Coralloluteibacterium</taxon>
    </lineage>
</organism>
<evidence type="ECO:0000259" key="9">
    <source>
        <dbReference type="PROSITE" id="PS51645"/>
    </source>
</evidence>
<comment type="caution">
    <text evidence="10">The sequence shown here is derived from an EMBL/GenBank/DDBJ whole genome shotgun (WGS) entry which is preliminary data.</text>
</comment>
<dbReference type="InterPro" id="IPR014729">
    <property type="entry name" value="Rossmann-like_a/b/a_fold"/>
</dbReference>
<evidence type="ECO:0000256" key="8">
    <source>
        <dbReference type="RuleBase" id="RU004182"/>
    </source>
</evidence>
<feature type="site" description="Electron transfer via tryptophanyl radical" evidence="7">
    <location>
        <position position="312"/>
    </location>
</feature>
<evidence type="ECO:0000313" key="11">
    <source>
        <dbReference type="Proteomes" id="UP000675747"/>
    </source>
</evidence>
<dbReference type="SUPFAM" id="SSF52425">
    <property type="entry name" value="Cryptochrome/photolyase, N-terminal domain"/>
    <property type="match status" value="1"/>
</dbReference>
<evidence type="ECO:0000256" key="7">
    <source>
        <dbReference type="PIRSR" id="PIRSR602081-2"/>
    </source>
</evidence>
<keyword evidence="5 8" id="KW-0157">Chromophore</keyword>
<dbReference type="GO" id="GO:0003677">
    <property type="term" value="F:DNA binding"/>
    <property type="evidence" value="ECO:0007669"/>
    <property type="project" value="TreeGrafter"/>
</dbReference>